<feature type="domain" description="Fungal lipase-type" evidence="4">
    <location>
        <begin position="104"/>
        <end position="266"/>
    </location>
</feature>
<dbReference type="CDD" id="cd00519">
    <property type="entry name" value="Lipase_3"/>
    <property type="match status" value="1"/>
</dbReference>
<dbReference type="eggNOG" id="KOG4569">
    <property type="taxonomic scope" value="Eukaryota"/>
</dbReference>
<dbReference type="InterPro" id="IPR002921">
    <property type="entry name" value="Fungal_lipase-type"/>
</dbReference>
<dbReference type="Proteomes" id="UP000002605">
    <property type="component" value="Chromosome 4"/>
</dbReference>
<proteinExistence type="predicted"/>
<evidence type="ECO:0000256" key="3">
    <source>
        <dbReference type="SAM" id="SignalP"/>
    </source>
</evidence>
<reference evidence="6 7" key="1">
    <citation type="journal article" date="2009" name="Genome Res.">
        <title>Comparative genomics of the fungal pathogens Candida dubliniensis and Candida albicans.</title>
        <authorList>
            <person name="Jackson A.P."/>
            <person name="Gamble J.A."/>
            <person name="Yeomans T."/>
            <person name="Moran G.P."/>
            <person name="Saunders D."/>
            <person name="Harris D."/>
            <person name="Aslett M."/>
            <person name="Barrell J.F."/>
            <person name="Butler G."/>
            <person name="Citiulo F."/>
            <person name="Coleman D.C."/>
            <person name="de Groot P.W.J."/>
            <person name="Goodwin T.J."/>
            <person name="Quail M.A."/>
            <person name="McQuillan J."/>
            <person name="Munro C.A."/>
            <person name="Pain A."/>
            <person name="Poulter R.T."/>
            <person name="Rajandream M.A."/>
            <person name="Renauld H."/>
            <person name="Spiering M.J."/>
            <person name="Tivey A."/>
            <person name="Gow N.A.R."/>
            <person name="Barrell B."/>
            <person name="Sullivan D.J."/>
            <person name="Berriman M."/>
        </authorList>
    </citation>
    <scope>NUCLEOTIDE SEQUENCE [LARGE SCALE GENOMIC DNA]</scope>
    <source>
        <strain evidence="7">CD36 / ATCC MYA-646 / CBS 7987 / NCPF 3949 / NRRL Y-17841</strain>
    </source>
</reference>
<dbReference type="CGD" id="CAL0000164676">
    <property type="gene designation" value="Cd36_41100"/>
</dbReference>
<dbReference type="GO" id="GO:0006629">
    <property type="term" value="P:lipid metabolic process"/>
    <property type="evidence" value="ECO:0007669"/>
    <property type="project" value="InterPro"/>
</dbReference>
<accession>B9WFH6</accession>
<dbReference type="PANTHER" id="PTHR46640:SF3">
    <property type="entry name" value="LIPASE LIH1-RELATED"/>
    <property type="match status" value="1"/>
</dbReference>
<gene>
    <name evidence="5" type="ordered locus">Cd36_41100</name>
    <name evidence="6" type="ORF">CD36_41100</name>
</gene>
<feature type="signal peptide" evidence="3">
    <location>
        <begin position="1"/>
        <end position="15"/>
    </location>
</feature>
<dbReference type="EC" id="3.1.1.3" evidence="1"/>
<evidence type="ECO:0000313" key="5">
    <source>
        <dbReference type="CGD" id="CAL0000164676"/>
    </source>
</evidence>
<dbReference type="GeneID" id="8047625"/>
<dbReference type="EMBL" id="FM992691">
    <property type="protein sequence ID" value="CAX41995.1"/>
    <property type="molecule type" value="Genomic_DNA"/>
</dbReference>
<dbReference type="InterPro" id="IPR051299">
    <property type="entry name" value="AB_hydrolase_lip/est"/>
</dbReference>
<evidence type="ECO:0000256" key="2">
    <source>
        <dbReference type="ARBA" id="ARBA00022801"/>
    </source>
</evidence>
<dbReference type="RefSeq" id="XP_002419780.1">
    <property type="nucleotide sequence ID" value="XM_002419735.1"/>
</dbReference>
<protein>
    <recommendedName>
        <fullName evidence="1">triacylglycerol lipase</fullName>
        <ecNumber evidence="1">3.1.1.3</ecNumber>
    </recommendedName>
</protein>
<dbReference type="InterPro" id="IPR029058">
    <property type="entry name" value="AB_hydrolase_fold"/>
</dbReference>
<dbReference type="KEGG" id="cdu:CD36_41100"/>
<keyword evidence="2" id="KW-0378">Hydrolase</keyword>
<feature type="chain" id="PRO_5013243297" description="triacylglycerol lipase" evidence="3">
    <location>
        <begin position="16"/>
        <end position="335"/>
    </location>
</feature>
<dbReference type="VEuPathDB" id="FungiDB:CD36_41100"/>
<dbReference type="Gene3D" id="3.40.50.1820">
    <property type="entry name" value="alpha/beta hydrolase"/>
    <property type="match status" value="1"/>
</dbReference>
<dbReference type="GO" id="GO:0004806">
    <property type="term" value="F:triacylglycerol lipase activity"/>
    <property type="evidence" value="ECO:0007669"/>
    <property type="project" value="UniProtKB-EC"/>
</dbReference>
<dbReference type="PANTHER" id="PTHR46640">
    <property type="entry name" value="TRIACYLGLYCEROL LIPASE, PUTATIVE (AFU_ORTHOLOGUE AFUA_6G06510)-RELATED"/>
    <property type="match status" value="1"/>
</dbReference>
<organism evidence="6 7">
    <name type="scientific">Candida dubliniensis (strain CD36 / ATCC MYA-646 / CBS 7987 / NCPF 3949 / NRRL Y-17841)</name>
    <name type="common">Yeast</name>
    <dbReference type="NCBI Taxonomy" id="573826"/>
    <lineage>
        <taxon>Eukaryota</taxon>
        <taxon>Fungi</taxon>
        <taxon>Dikarya</taxon>
        <taxon>Ascomycota</taxon>
        <taxon>Saccharomycotina</taxon>
        <taxon>Pichiomycetes</taxon>
        <taxon>Debaryomycetaceae</taxon>
        <taxon>Candida/Lodderomyces clade</taxon>
        <taxon>Candida</taxon>
    </lineage>
</organism>
<dbReference type="OrthoDB" id="406844at2759"/>
<name>B9WFH6_CANDC</name>
<evidence type="ECO:0000259" key="4">
    <source>
        <dbReference type="Pfam" id="PF01764"/>
    </source>
</evidence>
<sequence>MFILIIIVLYCLSFAQEYKVDNEPVAQDYKKLVQFSNLAAVAYCVGRGLSKGRLGDKGSGCHLAACKNDILKDVEIVKIFDFSRLNEVGTGYYALDNKRKTIILVFRGSVSRRDWATDIDFIPTKYKPIVHDDNFNECEVFIQQECINCKVHRGFYNFLKDNSGAIISLGIKLKKIYPDYQFLIIGHSLGAAFTILSGIEFQLLGYDPLVVTYGGPKVGNQEFADFTDRLFDTEDVSNCITMDNDFSRGFIRVVHRHDIIPLLPPMFTHAGYEYFIDKKQLPHEECDIDRRGMEYSGLLWKRSLGIRPSTFWPDNLGKYEHTHYFRRITSCRDED</sequence>
<keyword evidence="7" id="KW-1185">Reference proteome</keyword>
<dbReference type="SUPFAM" id="SSF53474">
    <property type="entry name" value="alpha/beta-Hydrolases"/>
    <property type="match status" value="1"/>
</dbReference>
<dbReference type="HOGENOM" id="CLU_032957_3_0_1"/>
<dbReference type="Pfam" id="PF01764">
    <property type="entry name" value="Lipase_3"/>
    <property type="match status" value="1"/>
</dbReference>
<dbReference type="AlphaFoldDB" id="B9WFH6"/>
<keyword evidence="3" id="KW-0732">Signal</keyword>
<evidence type="ECO:0000256" key="1">
    <source>
        <dbReference type="ARBA" id="ARBA00013279"/>
    </source>
</evidence>
<evidence type="ECO:0000313" key="6">
    <source>
        <dbReference type="EMBL" id="CAX41995.1"/>
    </source>
</evidence>
<evidence type="ECO:0000313" key="7">
    <source>
        <dbReference type="Proteomes" id="UP000002605"/>
    </source>
</evidence>